<feature type="region of interest" description="Disordered" evidence="1">
    <location>
        <begin position="84"/>
        <end position="145"/>
    </location>
</feature>
<feature type="compositionally biased region" description="Basic and acidic residues" evidence="1">
    <location>
        <begin position="84"/>
        <end position="101"/>
    </location>
</feature>
<proteinExistence type="predicted"/>
<dbReference type="AlphaFoldDB" id="A0A812LQM0"/>
<reference evidence="2" key="1">
    <citation type="submission" date="2021-02" db="EMBL/GenBank/DDBJ databases">
        <authorList>
            <person name="Dougan E. K."/>
            <person name="Rhodes N."/>
            <person name="Thang M."/>
            <person name="Chan C."/>
        </authorList>
    </citation>
    <scope>NUCLEOTIDE SEQUENCE</scope>
</reference>
<dbReference type="EMBL" id="CAJNDS010001169">
    <property type="protein sequence ID" value="CAE7250453.1"/>
    <property type="molecule type" value="Genomic_DNA"/>
</dbReference>
<dbReference type="OrthoDB" id="10545319at2759"/>
<dbReference type="Proteomes" id="UP000604046">
    <property type="component" value="Unassembled WGS sequence"/>
</dbReference>
<comment type="caution">
    <text evidence="2">The sequence shown here is derived from an EMBL/GenBank/DDBJ whole genome shotgun (WGS) entry which is preliminary data.</text>
</comment>
<protein>
    <submittedName>
        <fullName evidence="2">Uncharacterized protein</fullName>
    </submittedName>
</protein>
<evidence type="ECO:0000313" key="3">
    <source>
        <dbReference type="Proteomes" id="UP000604046"/>
    </source>
</evidence>
<gene>
    <name evidence="2" type="ORF">SNAT2548_LOCUS12307</name>
</gene>
<sequence>MHCSFLAPDGMLKCPKSTEAADAPQQPQEEPRKVFFGCHFELDGCMPAEEFRTALVNLDVEVESRLATMRAELLQLLQESSEALRQDMDSDRREAASESPRRGRKPRPAESVPSIEAESSLAEPTPRRPNAPTVTPAQMHLARLPTDRLRNSAERMGIKAGGGKSEIIAAVLYAIQKQHRSVGSRLMYS</sequence>
<organism evidence="2 3">
    <name type="scientific">Symbiodinium natans</name>
    <dbReference type="NCBI Taxonomy" id="878477"/>
    <lineage>
        <taxon>Eukaryota</taxon>
        <taxon>Sar</taxon>
        <taxon>Alveolata</taxon>
        <taxon>Dinophyceae</taxon>
        <taxon>Suessiales</taxon>
        <taxon>Symbiodiniaceae</taxon>
        <taxon>Symbiodinium</taxon>
    </lineage>
</organism>
<name>A0A812LQM0_9DINO</name>
<accession>A0A812LQM0</accession>
<evidence type="ECO:0000313" key="2">
    <source>
        <dbReference type="EMBL" id="CAE7250453.1"/>
    </source>
</evidence>
<keyword evidence="3" id="KW-1185">Reference proteome</keyword>
<evidence type="ECO:0000256" key="1">
    <source>
        <dbReference type="SAM" id="MobiDB-lite"/>
    </source>
</evidence>